<comment type="caution">
    <text evidence="7">The sequence shown here is derived from an EMBL/GenBank/DDBJ whole genome shotgun (WGS) entry which is preliminary data.</text>
</comment>
<dbReference type="InterPro" id="IPR017452">
    <property type="entry name" value="GPCR_Rhodpsn_7TM"/>
</dbReference>
<dbReference type="EMBL" id="CAJOBE010010313">
    <property type="protein sequence ID" value="CAF4105363.1"/>
    <property type="molecule type" value="Genomic_DNA"/>
</dbReference>
<evidence type="ECO:0000313" key="11">
    <source>
        <dbReference type="Proteomes" id="UP000663854"/>
    </source>
</evidence>
<comment type="subcellular location">
    <subcellularLocation>
        <location evidence="1">Membrane</location>
    </subcellularLocation>
</comment>
<dbReference type="EMBL" id="CAJNOL010000463">
    <property type="protein sequence ID" value="CAF1076170.1"/>
    <property type="molecule type" value="Genomic_DNA"/>
</dbReference>
<feature type="transmembrane region" description="Helical" evidence="5">
    <location>
        <begin position="15"/>
        <end position="38"/>
    </location>
</feature>
<feature type="transmembrane region" description="Helical" evidence="5">
    <location>
        <begin position="232"/>
        <end position="252"/>
    </location>
</feature>
<evidence type="ECO:0000259" key="6">
    <source>
        <dbReference type="PROSITE" id="PS50262"/>
    </source>
</evidence>
<keyword evidence="2 5" id="KW-0812">Transmembrane</keyword>
<feature type="transmembrane region" description="Helical" evidence="5">
    <location>
        <begin position="188"/>
        <end position="211"/>
    </location>
</feature>
<dbReference type="PROSITE" id="PS50262">
    <property type="entry name" value="G_PROTEIN_RECEP_F1_2"/>
    <property type="match status" value="1"/>
</dbReference>
<keyword evidence="4 5" id="KW-0472">Membrane</keyword>
<evidence type="ECO:0000256" key="4">
    <source>
        <dbReference type="ARBA" id="ARBA00023136"/>
    </source>
</evidence>
<keyword evidence="3 5" id="KW-1133">Transmembrane helix</keyword>
<evidence type="ECO:0000313" key="9">
    <source>
        <dbReference type="EMBL" id="CAF1076540.1"/>
    </source>
</evidence>
<evidence type="ECO:0000256" key="2">
    <source>
        <dbReference type="ARBA" id="ARBA00022692"/>
    </source>
</evidence>
<protein>
    <recommendedName>
        <fullName evidence="6">G-protein coupled receptors family 1 profile domain-containing protein</fullName>
    </recommendedName>
</protein>
<evidence type="ECO:0000256" key="1">
    <source>
        <dbReference type="ARBA" id="ARBA00004370"/>
    </source>
</evidence>
<dbReference type="Gene3D" id="1.20.1070.10">
    <property type="entry name" value="Rhodopsin 7-helix transmembrane proteins"/>
    <property type="match status" value="1"/>
</dbReference>
<feature type="transmembrane region" description="Helical" evidence="5">
    <location>
        <begin position="272"/>
        <end position="291"/>
    </location>
</feature>
<reference evidence="7" key="1">
    <citation type="submission" date="2021-02" db="EMBL/GenBank/DDBJ databases">
        <authorList>
            <person name="Nowell W R."/>
        </authorList>
    </citation>
    <scope>NUCLEOTIDE SEQUENCE</scope>
</reference>
<evidence type="ECO:0000256" key="3">
    <source>
        <dbReference type="ARBA" id="ARBA00022989"/>
    </source>
</evidence>
<feature type="transmembrane region" description="Helical" evidence="5">
    <location>
        <begin position="87"/>
        <end position="109"/>
    </location>
</feature>
<organism evidence="7 11">
    <name type="scientific">Rotaria sordida</name>
    <dbReference type="NCBI Taxonomy" id="392033"/>
    <lineage>
        <taxon>Eukaryota</taxon>
        <taxon>Metazoa</taxon>
        <taxon>Spiralia</taxon>
        <taxon>Gnathifera</taxon>
        <taxon>Rotifera</taxon>
        <taxon>Eurotatoria</taxon>
        <taxon>Bdelloidea</taxon>
        <taxon>Philodinida</taxon>
        <taxon>Philodinidae</taxon>
        <taxon>Rotaria</taxon>
    </lineage>
</organism>
<evidence type="ECO:0000256" key="5">
    <source>
        <dbReference type="SAM" id="Phobius"/>
    </source>
</evidence>
<dbReference type="Proteomes" id="UP000663854">
    <property type="component" value="Unassembled WGS sequence"/>
</dbReference>
<evidence type="ECO:0000313" key="7">
    <source>
        <dbReference type="EMBL" id="CAF0991049.1"/>
    </source>
</evidence>
<dbReference type="GO" id="GO:0016020">
    <property type="term" value="C:membrane"/>
    <property type="evidence" value="ECO:0007669"/>
    <property type="project" value="UniProtKB-SubCell"/>
</dbReference>
<dbReference type="Proteomes" id="UP000663870">
    <property type="component" value="Unassembled WGS sequence"/>
</dbReference>
<feature type="domain" description="G-protein coupled receptors family 1 profile" evidence="6">
    <location>
        <begin position="28"/>
        <end position="295"/>
    </location>
</feature>
<dbReference type="EMBL" id="CAJNOH010000301">
    <property type="protein sequence ID" value="CAF0991049.1"/>
    <property type="molecule type" value="Genomic_DNA"/>
</dbReference>
<evidence type="ECO:0000313" key="12">
    <source>
        <dbReference type="Proteomes" id="UP000663870"/>
    </source>
</evidence>
<feature type="transmembrane region" description="Helical" evidence="5">
    <location>
        <begin position="50"/>
        <end position="75"/>
    </location>
</feature>
<sequence>MTSVYDTIVLKNLKLGLLISFQIPSIISHIFIIYHLIFNRNLRRALHNHVILILLIINFLFITTDLSITFHFLRFGFIEKNQRNLCLAWNFLDLFLSNLSTFLMMWASIERNILVFYDRQLLNTKYKRFFFHYLPLIILIIYTFIFYIIVIFFNSSCSNIEYFIYDELFCGKPCYVHKDIILSSIDYLFHKICSSILIFLFSFILLLRFLWGKRQRNQIIRWRHHRKITIQFISISILYFIGTLPVAISELLHIWKNLKNNIKESEIQEEFFLYFFYFISLILPFVCLLNLPEIYSKIPLFIYFKRQLNIRSMKRRNQIAIMTTTIPR</sequence>
<accession>A0A814G963</accession>
<feature type="transmembrane region" description="Helical" evidence="5">
    <location>
        <begin position="130"/>
        <end position="153"/>
    </location>
</feature>
<dbReference type="EMBL" id="CAJNOL010000464">
    <property type="protein sequence ID" value="CAF1076540.1"/>
    <property type="molecule type" value="Genomic_DNA"/>
</dbReference>
<gene>
    <name evidence="10" type="ORF">FNK824_LOCUS31589</name>
    <name evidence="8" type="ORF">JXQ802_LOCUS17943</name>
    <name evidence="9" type="ORF">JXQ802_LOCUS17962</name>
    <name evidence="7" type="ORF">PYM288_LOCUS14116</name>
</gene>
<evidence type="ECO:0000313" key="8">
    <source>
        <dbReference type="EMBL" id="CAF1076170.1"/>
    </source>
</evidence>
<evidence type="ECO:0000313" key="10">
    <source>
        <dbReference type="EMBL" id="CAF4105363.1"/>
    </source>
</evidence>
<dbReference type="SUPFAM" id="SSF81321">
    <property type="entry name" value="Family A G protein-coupled receptor-like"/>
    <property type="match status" value="1"/>
</dbReference>
<dbReference type="AlphaFoldDB" id="A0A814G963"/>
<proteinExistence type="predicted"/>
<keyword evidence="12" id="KW-1185">Reference proteome</keyword>
<dbReference type="Proteomes" id="UP000663874">
    <property type="component" value="Unassembled WGS sequence"/>
</dbReference>
<name>A0A814G963_9BILA</name>